<dbReference type="Pfam" id="PF00023">
    <property type="entry name" value="Ank"/>
    <property type="match status" value="2"/>
</dbReference>
<organism evidence="3 4">
    <name type="scientific">Lagenidium giganteum</name>
    <dbReference type="NCBI Taxonomy" id="4803"/>
    <lineage>
        <taxon>Eukaryota</taxon>
        <taxon>Sar</taxon>
        <taxon>Stramenopiles</taxon>
        <taxon>Oomycota</taxon>
        <taxon>Peronosporomycetes</taxon>
        <taxon>Pythiales</taxon>
        <taxon>Pythiaceae</taxon>
    </lineage>
</organism>
<comment type="caution">
    <text evidence="3">The sequence shown here is derived from an EMBL/GenBank/DDBJ whole genome shotgun (WGS) entry which is preliminary data.</text>
</comment>
<reference evidence="3" key="1">
    <citation type="submission" date="2022-11" db="EMBL/GenBank/DDBJ databases">
        <authorList>
            <person name="Morgan W.R."/>
            <person name="Tartar A."/>
        </authorList>
    </citation>
    <scope>NUCLEOTIDE SEQUENCE</scope>
    <source>
        <strain evidence="3">ARSEF 373</strain>
    </source>
</reference>
<dbReference type="InterPro" id="IPR002110">
    <property type="entry name" value="Ankyrin_rpt"/>
</dbReference>
<evidence type="ECO:0000256" key="2">
    <source>
        <dbReference type="ARBA" id="ARBA00023043"/>
    </source>
</evidence>
<name>A0AAV2Z578_9STRA</name>
<dbReference type="EMBL" id="DAKRPA010000041">
    <property type="protein sequence ID" value="DBA01837.1"/>
    <property type="molecule type" value="Genomic_DNA"/>
</dbReference>
<dbReference type="AlphaFoldDB" id="A0AAV2Z578"/>
<evidence type="ECO:0000313" key="4">
    <source>
        <dbReference type="Proteomes" id="UP001146120"/>
    </source>
</evidence>
<protein>
    <recommendedName>
        <fullName evidence="5">Ankyrin</fullName>
    </recommendedName>
</protein>
<dbReference type="Gene3D" id="1.25.40.20">
    <property type="entry name" value="Ankyrin repeat-containing domain"/>
    <property type="match status" value="2"/>
</dbReference>
<evidence type="ECO:0000256" key="1">
    <source>
        <dbReference type="ARBA" id="ARBA00022737"/>
    </source>
</evidence>
<keyword evidence="4" id="KW-1185">Reference proteome</keyword>
<keyword evidence="2" id="KW-0040">ANK repeat</keyword>
<dbReference type="InterPro" id="IPR036770">
    <property type="entry name" value="Ankyrin_rpt-contain_sf"/>
</dbReference>
<sequence length="134" mass="14845">MNGWLVCPGITTTLVDDLLVEHSVSLDVPDKYGRLAHCSAAINGHLDVVTYLLEECPNSIDINSIDEKFVHAAEDGDRDEIARIIAEINGSFPLRYMRDKYGKNAVHWAAESGHLSTLKLLGEHFAVWTDADQP</sequence>
<keyword evidence="1" id="KW-0677">Repeat</keyword>
<dbReference type="SMART" id="SM00248">
    <property type="entry name" value="ANK"/>
    <property type="match status" value="2"/>
</dbReference>
<evidence type="ECO:0008006" key="5">
    <source>
        <dbReference type="Google" id="ProtNLM"/>
    </source>
</evidence>
<dbReference type="Proteomes" id="UP001146120">
    <property type="component" value="Unassembled WGS sequence"/>
</dbReference>
<dbReference type="PANTHER" id="PTHR24198:SF165">
    <property type="entry name" value="ANKYRIN REPEAT-CONTAINING PROTEIN-RELATED"/>
    <property type="match status" value="1"/>
</dbReference>
<reference evidence="3" key="2">
    <citation type="journal article" date="2023" name="Microbiol Resour">
        <title>Decontamination and Annotation of the Draft Genome Sequence of the Oomycete Lagenidium giganteum ARSEF 373.</title>
        <authorList>
            <person name="Morgan W.R."/>
            <person name="Tartar A."/>
        </authorList>
    </citation>
    <scope>NUCLEOTIDE SEQUENCE</scope>
    <source>
        <strain evidence="3">ARSEF 373</strain>
    </source>
</reference>
<dbReference type="SUPFAM" id="SSF48403">
    <property type="entry name" value="Ankyrin repeat"/>
    <property type="match status" value="1"/>
</dbReference>
<dbReference type="PANTHER" id="PTHR24198">
    <property type="entry name" value="ANKYRIN REPEAT AND PROTEIN KINASE DOMAIN-CONTAINING PROTEIN"/>
    <property type="match status" value="1"/>
</dbReference>
<accession>A0AAV2Z578</accession>
<gene>
    <name evidence="3" type="ORF">N0F65_002953</name>
</gene>
<proteinExistence type="predicted"/>
<evidence type="ECO:0000313" key="3">
    <source>
        <dbReference type="EMBL" id="DBA01837.1"/>
    </source>
</evidence>